<dbReference type="EMBL" id="PUEJ01000004">
    <property type="protein sequence ID" value="PRH87275.1"/>
    <property type="molecule type" value="Genomic_DNA"/>
</dbReference>
<gene>
    <name evidence="9" type="ORF">C5L14_11630</name>
</gene>
<dbReference type="InterPro" id="IPR044880">
    <property type="entry name" value="NCX_ion-bd_dom_sf"/>
</dbReference>
<feature type="transmembrane region" description="Helical" evidence="7">
    <location>
        <begin position="204"/>
        <end position="226"/>
    </location>
</feature>
<feature type="transmembrane region" description="Helical" evidence="7">
    <location>
        <begin position="96"/>
        <end position="117"/>
    </location>
</feature>
<keyword evidence="2" id="KW-0813">Transport</keyword>
<evidence type="ECO:0000256" key="2">
    <source>
        <dbReference type="ARBA" id="ARBA00022448"/>
    </source>
</evidence>
<dbReference type="PANTHER" id="PTHR31503:SF22">
    <property type="entry name" value="VACUOLAR CALCIUM ION TRANSPORTER"/>
    <property type="match status" value="1"/>
</dbReference>
<dbReference type="RefSeq" id="WP_105862213.1">
    <property type="nucleotide sequence ID" value="NZ_PUEJ01000004.1"/>
</dbReference>
<keyword evidence="6 7" id="KW-0472">Membrane</keyword>
<evidence type="ECO:0000256" key="5">
    <source>
        <dbReference type="ARBA" id="ARBA00023065"/>
    </source>
</evidence>
<comment type="caution">
    <text evidence="9">The sequence shown here is derived from an EMBL/GenBank/DDBJ whole genome shotgun (WGS) entry which is preliminary data.</text>
</comment>
<feature type="transmembrane region" description="Helical" evidence="7">
    <location>
        <begin position="334"/>
        <end position="352"/>
    </location>
</feature>
<keyword evidence="4 7" id="KW-1133">Transmembrane helix</keyword>
<evidence type="ECO:0000256" key="7">
    <source>
        <dbReference type="SAM" id="Phobius"/>
    </source>
</evidence>
<evidence type="ECO:0000256" key="3">
    <source>
        <dbReference type="ARBA" id="ARBA00022692"/>
    </source>
</evidence>
<dbReference type="AlphaFoldDB" id="A0A2S9QD75"/>
<feature type="domain" description="Sodium/calcium exchanger membrane region" evidence="8">
    <location>
        <begin position="208"/>
        <end position="352"/>
    </location>
</feature>
<feature type="domain" description="Sodium/calcium exchanger membrane region" evidence="8">
    <location>
        <begin position="30"/>
        <end position="182"/>
    </location>
</feature>
<reference evidence="9 10" key="1">
    <citation type="submission" date="2018-02" db="EMBL/GenBank/DDBJ databases">
        <title>Whole genome sequencing of endophytic bacterium.</title>
        <authorList>
            <person name="Eedara R."/>
            <person name="Podile A.R."/>
        </authorList>
    </citation>
    <scope>NUCLEOTIDE SEQUENCE [LARGE SCALE GENOMIC DNA]</scope>
    <source>
        <strain evidence="9 10">RP1T</strain>
    </source>
</reference>
<evidence type="ECO:0000313" key="9">
    <source>
        <dbReference type="EMBL" id="PRH87275.1"/>
    </source>
</evidence>
<protein>
    <submittedName>
        <fullName evidence="9">Sodium:proton exchanger</fullName>
    </submittedName>
</protein>
<feature type="transmembrane region" description="Helical" evidence="7">
    <location>
        <begin position="28"/>
        <end position="49"/>
    </location>
</feature>
<dbReference type="GO" id="GO:0012505">
    <property type="term" value="C:endomembrane system"/>
    <property type="evidence" value="ECO:0007669"/>
    <property type="project" value="UniProtKB-SubCell"/>
</dbReference>
<keyword evidence="3 7" id="KW-0812">Transmembrane</keyword>
<feature type="transmembrane region" description="Helical" evidence="7">
    <location>
        <begin position="129"/>
        <end position="151"/>
    </location>
</feature>
<dbReference type="Gene3D" id="1.20.1420.30">
    <property type="entry name" value="NCX, central ion-binding region"/>
    <property type="match status" value="1"/>
</dbReference>
<evidence type="ECO:0000256" key="4">
    <source>
        <dbReference type="ARBA" id="ARBA00022989"/>
    </source>
</evidence>
<evidence type="ECO:0000256" key="6">
    <source>
        <dbReference type="ARBA" id="ARBA00023136"/>
    </source>
</evidence>
<proteinExistence type="predicted"/>
<organism evidence="9 10">
    <name type="scientific">Labrys okinawensis</name>
    <dbReference type="NCBI Taxonomy" id="346911"/>
    <lineage>
        <taxon>Bacteria</taxon>
        <taxon>Pseudomonadati</taxon>
        <taxon>Pseudomonadota</taxon>
        <taxon>Alphaproteobacteria</taxon>
        <taxon>Hyphomicrobiales</taxon>
        <taxon>Xanthobacteraceae</taxon>
        <taxon>Labrys</taxon>
    </lineage>
</organism>
<comment type="subcellular location">
    <subcellularLocation>
        <location evidence="1">Endomembrane system</location>
        <topology evidence="1">Multi-pass membrane protein</topology>
    </subcellularLocation>
</comment>
<sequence>MLSKRDFVTLAIAGGASAATGVANYTGASHILVFVIGAVALAGLASLIGEATDHLGRYLSPAATGVVQSAVGNLPELCVCIFALRAGLIEVVQASLIGSILGNSLLVLGIAFIAGSARHKVLVFDAAGPRMIAALLLLAVSALMLPTLASVMHLPAGAHEDKLALVCAGVLLLVFLVSVRVMLGGSERTVPAEAHVQQEAGWPLWLALTILALAGTAALFVSDWFVEALNPAIETLGISQAFAGLVIVAIVGNAVENVVGIQFALRNRAELAISVILNSSLQVALALIPVLVFASYAMGGTPFTLVIPPMLAVALMLSAIIGVVVTADGRADMADGAALVGLYVIIAAIFWWG</sequence>
<evidence type="ECO:0000256" key="1">
    <source>
        <dbReference type="ARBA" id="ARBA00004127"/>
    </source>
</evidence>
<evidence type="ECO:0000259" key="8">
    <source>
        <dbReference type="Pfam" id="PF01699"/>
    </source>
</evidence>
<feature type="transmembrane region" description="Helical" evidence="7">
    <location>
        <begin position="163"/>
        <end position="183"/>
    </location>
</feature>
<feature type="transmembrane region" description="Helical" evidence="7">
    <location>
        <begin position="238"/>
        <end position="259"/>
    </location>
</feature>
<dbReference type="GO" id="GO:0016020">
    <property type="term" value="C:membrane"/>
    <property type="evidence" value="ECO:0007669"/>
    <property type="project" value="InterPro"/>
</dbReference>
<accession>A0A2S9QD75</accession>
<keyword evidence="5" id="KW-0406">Ion transport</keyword>
<feature type="transmembrane region" description="Helical" evidence="7">
    <location>
        <begin position="306"/>
        <end position="327"/>
    </location>
</feature>
<dbReference type="OrthoDB" id="8438242at2"/>
<feature type="transmembrane region" description="Helical" evidence="7">
    <location>
        <begin position="271"/>
        <end position="294"/>
    </location>
</feature>
<dbReference type="Pfam" id="PF01699">
    <property type="entry name" value="Na_Ca_ex"/>
    <property type="match status" value="2"/>
</dbReference>
<dbReference type="Proteomes" id="UP000237682">
    <property type="component" value="Unassembled WGS sequence"/>
</dbReference>
<dbReference type="InterPro" id="IPR004713">
    <property type="entry name" value="CaH_exchang"/>
</dbReference>
<dbReference type="GO" id="GO:0006874">
    <property type="term" value="P:intracellular calcium ion homeostasis"/>
    <property type="evidence" value="ECO:0007669"/>
    <property type="project" value="TreeGrafter"/>
</dbReference>
<keyword evidence="10" id="KW-1185">Reference proteome</keyword>
<evidence type="ECO:0000313" key="10">
    <source>
        <dbReference type="Proteomes" id="UP000237682"/>
    </source>
</evidence>
<dbReference type="InterPro" id="IPR004837">
    <property type="entry name" value="NaCa_Exmemb"/>
</dbReference>
<name>A0A2S9QD75_9HYPH</name>
<dbReference type="PANTHER" id="PTHR31503">
    <property type="entry name" value="VACUOLAR CALCIUM ION TRANSPORTER"/>
    <property type="match status" value="1"/>
</dbReference>
<dbReference type="GO" id="GO:0015369">
    <property type="term" value="F:calcium:proton antiporter activity"/>
    <property type="evidence" value="ECO:0007669"/>
    <property type="project" value="UniProtKB-ARBA"/>
</dbReference>